<protein>
    <submittedName>
        <fullName evidence="10">Vanillin dehydrogenase</fullName>
    </submittedName>
</protein>
<dbReference type="PROSITE" id="PS00070">
    <property type="entry name" value="ALDEHYDE_DEHYDR_CYS"/>
    <property type="match status" value="1"/>
</dbReference>
<dbReference type="PANTHER" id="PTHR43353">
    <property type="entry name" value="SUCCINATE-SEMIALDEHYDE DEHYDROGENASE, MITOCHONDRIAL"/>
    <property type="match status" value="1"/>
</dbReference>
<dbReference type="Gene3D" id="1.10.630.10">
    <property type="entry name" value="Cytochrome P450"/>
    <property type="match status" value="1"/>
</dbReference>
<keyword evidence="11" id="KW-1185">Reference proteome</keyword>
<dbReference type="Pfam" id="PF00171">
    <property type="entry name" value="Aldedh"/>
    <property type="match status" value="1"/>
</dbReference>
<dbReference type="EMBL" id="WJXW01000010">
    <property type="protein sequence ID" value="KAF9732487.1"/>
    <property type="molecule type" value="Genomic_DNA"/>
</dbReference>
<dbReference type="PANTHER" id="PTHR43353:SF6">
    <property type="entry name" value="CYTOPLASMIC ALDEHYDE DEHYDROGENASE (EUROFUNG)"/>
    <property type="match status" value="1"/>
</dbReference>
<dbReference type="GO" id="GO:0016705">
    <property type="term" value="F:oxidoreductase activity, acting on paired donors, with incorporation or reduction of molecular oxygen"/>
    <property type="evidence" value="ECO:0007669"/>
    <property type="project" value="InterPro"/>
</dbReference>
<comment type="similarity">
    <text evidence="1">Belongs to the aldehyde dehydrogenase family.</text>
</comment>
<dbReference type="GO" id="GO:0005506">
    <property type="term" value="F:iron ion binding"/>
    <property type="evidence" value="ECO:0007669"/>
    <property type="project" value="InterPro"/>
</dbReference>
<dbReference type="InterPro" id="IPR016163">
    <property type="entry name" value="Ald_DH_C"/>
</dbReference>
<gene>
    <name evidence="10" type="ORF">PMIN01_09345</name>
</gene>
<dbReference type="GO" id="GO:0004497">
    <property type="term" value="F:monooxygenase activity"/>
    <property type="evidence" value="ECO:0007669"/>
    <property type="project" value="InterPro"/>
</dbReference>
<name>A0A9P6KMZ4_9PLEO</name>
<evidence type="ECO:0000256" key="4">
    <source>
        <dbReference type="ARBA" id="ARBA00023002"/>
    </source>
</evidence>
<feature type="compositionally biased region" description="Basic and acidic residues" evidence="7">
    <location>
        <begin position="902"/>
        <end position="920"/>
    </location>
</feature>
<keyword evidence="6" id="KW-0349">Heme</keyword>
<dbReference type="InterPro" id="IPR016162">
    <property type="entry name" value="Ald_DH_N"/>
</dbReference>
<feature type="region of interest" description="Disordered" evidence="7">
    <location>
        <begin position="901"/>
        <end position="921"/>
    </location>
</feature>
<feature type="transmembrane region" description="Helical" evidence="8">
    <location>
        <begin position="12"/>
        <end position="31"/>
    </location>
</feature>
<evidence type="ECO:0000259" key="9">
    <source>
        <dbReference type="Pfam" id="PF00171"/>
    </source>
</evidence>
<evidence type="ECO:0000256" key="5">
    <source>
        <dbReference type="ARBA" id="ARBA00023004"/>
    </source>
</evidence>
<keyword evidence="4" id="KW-0560">Oxidoreductase</keyword>
<keyword evidence="2 6" id="KW-0479">Metal-binding</keyword>
<dbReference type="GO" id="GO:0009450">
    <property type="term" value="P:gamma-aminobutyric acid catabolic process"/>
    <property type="evidence" value="ECO:0007669"/>
    <property type="project" value="TreeGrafter"/>
</dbReference>
<dbReference type="InterPro" id="IPR036396">
    <property type="entry name" value="Cyt_P450_sf"/>
</dbReference>
<dbReference type="AlphaFoldDB" id="A0A9P6KMZ4"/>
<evidence type="ECO:0000256" key="3">
    <source>
        <dbReference type="ARBA" id="ARBA00022857"/>
    </source>
</evidence>
<evidence type="ECO:0000256" key="6">
    <source>
        <dbReference type="PIRSR" id="PIRSR602401-1"/>
    </source>
</evidence>
<sequence>MISMFSPWLAMVYTAVVCAAYIISLCAYRVFFHPLAKYPGPLSYKLSGWPLVWQAYKGDRHIWHLLDHEKYGPIVRIAPNTLSFNTTSAVHAIYGTRAANVKKGEWYKTFDIAAGTYSSFTETDREKHAIKRRWMTPAFSTDSIKANEPLLIDIIERFCESLQPKKDEWGEKWNAHQVGVYLGFDLMGALVFGSDFKSVQEEHNRDLADSVLPAQKLLYWLSYLPVASLVRPLLRSQLLEMIGGKPVRDNNRLIDYGKAQVQARRGNEGNQKDFSNGKDFLSKLAYNGDKKTGWQPTLLDLDTESLNMIIAGADPFSEVFTGTLFYLVHNADCLKKVTDEIRSTFASPSEIVSGPNLTSCTYLHACLEESLRRIAPVPSHVPRIVLPGGATIDGCFLPPGTVVGVPQYALHHNAAYFACPFTFSPERFLVSPDNPRSAIDEMRRGFEPFGLGVRGCIGKNLAYVQLKLSLAHLLWRFEVRETVDEAERGLGCGRPGLGIGRERADEYQLWDALGAVRDGPVVEVRMAACLVGIAVPCWLHIKHDATHFNSPACAPRLAFTVPLLINGKEITTSTTFPVISPGSHKEIWHASSASPDDVKSAVEAAQAAFPAWAKTKPAARRDIFLKAADIVKARAEELGRYMEEETGSAPAFSSGFNVPLGADMFKDVAGRCSGINGVIPTCSDDNTAALVVKEPFGVVLGIAPWNAPYILGIRSILYALAAGNTTILKGSEFSPRCFWAIGSVLAEAGLPAGALNVLYHSPEDAVKVTTALIEHPAVKKINFTGSTAVGRIIAASAGKHLKPVLMELGGKASAIVLDDADLNKAATQCALGAFLHSGQICMATERILVHKDVKAKFIEAFKGAAEGIFGGDKPAPILVQAANVEKNKRLVAQAVSAGAKVVHGDHEKDEPHPETKEASKTRMRPVIVDGVNKDMELYHTESFGPSVSVIEISSDEEAVEIANDTDYGLTSAVFTENLGRGLRIAKQIESGAVHINAMTVHDETNLPHGGAKMSGWGRFNGSWGFDEFLRLKTITYQV</sequence>
<comment type="cofactor">
    <cofactor evidence="6">
        <name>heme</name>
        <dbReference type="ChEBI" id="CHEBI:30413"/>
    </cofactor>
</comment>
<proteinExistence type="inferred from homology"/>
<dbReference type="Proteomes" id="UP000756921">
    <property type="component" value="Unassembled WGS sequence"/>
</dbReference>
<dbReference type="InterPro" id="IPR050740">
    <property type="entry name" value="Aldehyde_DH_Superfamily"/>
</dbReference>
<dbReference type="SUPFAM" id="SSF53720">
    <property type="entry name" value="ALDH-like"/>
    <property type="match status" value="1"/>
</dbReference>
<reference evidence="10" key="1">
    <citation type="journal article" date="2020" name="Mol. Plant Microbe Interact.">
        <title>Genome Sequence of the Biocontrol Agent Coniothyrium minitans strain Conio (IMI 134523).</title>
        <authorList>
            <person name="Patel D."/>
            <person name="Shittu T.A."/>
            <person name="Baroncelli R."/>
            <person name="Muthumeenakshi S."/>
            <person name="Osborne T.H."/>
            <person name="Janganan T.K."/>
            <person name="Sreenivasaprasad S."/>
        </authorList>
    </citation>
    <scope>NUCLEOTIDE SEQUENCE</scope>
    <source>
        <strain evidence="10">Conio</strain>
    </source>
</reference>
<dbReference type="CDD" id="cd07105">
    <property type="entry name" value="ALDH_SaliADH"/>
    <property type="match status" value="1"/>
</dbReference>
<dbReference type="InterPro" id="IPR016161">
    <property type="entry name" value="Ald_DH/histidinol_DH"/>
</dbReference>
<evidence type="ECO:0000256" key="7">
    <source>
        <dbReference type="SAM" id="MobiDB-lite"/>
    </source>
</evidence>
<feature type="domain" description="Aldehyde dehydrogenase" evidence="9">
    <location>
        <begin position="573"/>
        <end position="1034"/>
    </location>
</feature>
<dbReference type="InterPro" id="IPR001128">
    <property type="entry name" value="Cyt_P450"/>
</dbReference>
<comment type="caution">
    <text evidence="10">The sequence shown here is derived from an EMBL/GenBank/DDBJ whole genome shotgun (WGS) entry which is preliminary data.</text>
</comment>
<evidence type="ECO:0000256" key="8">
    <source>
        <dbReference type="SAM" id="Phobius"/>
    </source>
</evidence>
<evidence type="ECO:0000256" key="1">
    <source>
        <dbReference type="ARBA" id="ARBA00009986"/>
    </source>
</evidence>
<dbReference type="OrthoDB" id="1470350at2759"/>
<keyword evidence="8" id="KW-1133">Transmembrane helix</keyword>
<dbReference type="FunFam" id="3.40.309.10:FF:000010">
    <property type="entry name" value="Gamma-aminobutyraldehyde dehydrogenase"/>
    <property type="match status" value="1"/>
</dbReference>
<evidence type="ECO:0000313" key="11">
    <source>
        <dbReference type="Proteomes" id="UP000756921"/>
    </source>
</evidence>
<dbReference type="InterPro" id="IPR016160">
    <property type="entry name" value="Ald_DH_CS_CYS"/>
</dbReference>
<dbReference type="InterPro" id="IPR015590">
    <property type="entry name" value="Aldehyde_DH_dom"/>
</dbReference>
<evidence type="ECO:0000256" key="2">
    <source>
        <dbReference type="ARBA" id="ARBA00022723"/>
    </source>
</evidence>
<dbReference type="FunFam" id="3.40.605.10:FF:000012">
    <property type="entry name" value="NAD-dependent succinate-semialdehyde dehydrogenase"/>
    <property type="match status" value="1"/>
</dbReference>
<organism evidence="10 11">
    <name type="scientific">Paraphaeosphaeria minitans</name>
    <dbReference type="NCBI Taxonomy" id="565426"/>
    <lineage>
        <taxon>Eukaryota</taxon>
        <taxon>Fungi</taxon>
        <taxon>Dikarya</taxon>
        <taxon>Ascomycota</taxon>
        <taxon>Pezizomycotina</taxon>
        <taxon>Dothideomycetes</taxon>
        <taxon>Pleosporomycetidae</taxon>
        <taxon>Pleosporales</taxon>
        <taxon>Massarineae</taxon>
        <taxon>Didymosphaeriaceae</taxon>
        <taxon>Paraphaeosphaeria</taxon>
    </lineage>
</organism>
<keyword evidence="5 6" id="KW-0408">Iron</keyword>
<dbReference type="Gene3D" id="3.40.605.10">
    <property type="entry name" value="Aldehyde Dehydrogenase, Chain A, domain 1"/>
    <property type="match status" value="1"/>
</dbReference>
<accession>A0A9P6KMZ4</accession>
<dbReference type="PROSITE" id="PS00086">
    <property type="entry name" value="CYTOCHROME_P450"/>
    <property type="match status" value="1"/>
</dbReference>
<dbReference type="InterPro" id="IPR002401">
    <property type="entry name" value="Cyt_P450_E_grp-I"/>
</dbReference>
<dbReference type="GO" id="GO:0004777">
    <property type="term" value="F:succinate-semialdehyde dehydrogenase (NAD+) activity"/>
    <property type="evidence" value="ECO:0007669"/>
    <property type="project" value="TreeGrafter"/>
</dbReference>
<dbReference type="GO" id="GO:0020037">
    <property type="term" value="F:heme binding"/>
    <property type="evidence" value="ECO:0007669"/>
    <property type="project" value="InterPro"/>
</dbReference>
<dbReference type="InterPro" id="IPR017972">
    <property type="entry name" value="Cyt_P450_CS"/>
</dbReference>
<dbReference type="CDD" id="cd11061">
    <property type="entry name" value="CYP67-like"/>
    <property type="match status" value="1"/>
</dbReference>
<dbReference type="PRINTS" id="PR00463">
    <property type="entry name" value="EP450I"/>
</dbReference>
<dbReference type="Gene3D" id="3.40.309.10">
    <property type="entry name" value="Aldehyde Dehydrogenase, Chain A, domain 2"/>
    <property type="match status" value="1"/>
</dbReference>
<dbReference type="SUPFAM" id="SSF48264">
    <property type="entry name" value="Cytochrome P450"/>
    <property type="match status" value="1"/>
</dbReference>
<keyword evidence="8" id="KW-0812">Transmembrane</keyword>
<dbReference type="Pfam" id="PF00067">
    <property type="entry name" value="p450"/>
    <property type="match status" value="1"/>
</dbReference>
<evidence type="ECO:0000313" key="10">
    <source>
        <dbReference type="EMBL" id="KAF9732487.1"/>
    </source>
</evidence>
<feature type="binding site" description="axial binding residue" evidence="6">
    <location>
        <position position="456"/>
    </location>
    <ligand>
        <name>heme</name>
        <dbReference type="ChEBI" id="CHEBI:30413"/>
    </ligand>
    <ligandPart>
        <name>Fe</name>
        <dbReference type="ChEBI" id="CHEBI:18248"/>
    </ligandPart>
</feature>
<keyword evidence="3" id="KW-0521">NADP</keyword>
<keyword evidence="8" id="KW-0472">Membrane</keyword>